<evidence type="ECO:0000256" key="1">
    <source>
        <dbReference type="SAM" id="MobiDB-lite"/>
    </source>
</evidence>
<comment type="caution">
    <text evidence="2">The sequence shown here is derived from an EMBL/GenBank/DDBJ whole genome shotgun (WGS) entry which is preliminary data.</text>
</comment>
<organism evidence="2 3">
    <name type="scientific">Araneus ventricosus</name>
    <name type="common">Orbweaver spider</name>
    <name type="synonym">Epeira ventricosa</name>
    <dbReference type="NCBI Taxonomy" id="182803"/>
    <lineage>
        <taxon>Eukaryota</taxon>
        <taxon>Metazoa</taxon>
        <taxon>Ecdysozoa</taxon>
        <taxon>Arthropoda</taxon>
        <taxon>Chelicerata</taxon>
        <taxon>Arachnida</taxon>
        <taxon>Araneae</taxon>
        <taxon>Araneomorphae</taxon>
        <taxon>Entelegynae</taxon>
        <taxon>Araneoidea</taxon>
        <taxon>Araneidae</taxon>
        <taxon>Araneus</taxon>
    </lineage>
</organism>
<dbReference type="AlphaFoldDB" id="A0A4Y2E5N6"/>
<name>A0A4Y2E5N6_ARAVE</name>
<dbReference type="EMBL" id="BGPR01000494">
    <property type="protein sequence ID" value="GBM23184.1"/>
    <property type="molecule type" value="Genomic_DNA"/>
</dbReference>
<protein>
    <submittedName>
        <fullName evidence="2">Uncharacterized protein</fullName>
    </submittedName>
</protein>
<gene>
    <name evidence="2" type="ORF">AVEN_159869_1</name>
</gene>
<evidence type="ECO:0000313" key="2">
    <source>
        <dbReference type="EMBL" id="GBM23184.1"/>
    </source>
</evidence>
<reference evidence="2 3" key="1">
    <citation type="journal article" date="2019" name="Sci. Rep.">
        <title>Orb-weaving spider Araneus ventricosus genome elucidates the spidroin gene catalogue.</title>
        <authorList>
            <person name="Kono N."/>
            <person name="Nakamura H."/>
            <person name="Ohtoshi R."/>
            <person name="Moran D.A.P."/>
            <person name="Shinohara A."/>
            <person name="Yoshida Y."/>
            <person name="Fujiwara M."/>
            <person name="Mori M."/>
            <person name="Tomita M."/>
            <person name="Arakawa K."/>
        </authorList>
    </citation>
    <scope>NUCLEOTIDE SEQUENCE [LARGE SCALE GENOMIC DNA]</scope>
</reference>
<proteinExistence type="predicted"/>
<feature type="compositionally biased region" description="Low complexity" evidence="1">
    <location>
        <begin position="21"/>
        <end position="35"/>
    </location>
</feature>
<accession>A0A4Y2E5N6</accession>
<evidence type="ECO:0000313" key="3">
    <source>
        <dbReference type="Proteomes" id="UP000499080"/>
    </source>
</evidence>
<feature type="region of interest" description="Disordered" evidence="1">
    <location>
        <begin position="19"/>
        <end position="56"/>
    </location>
</feature>
<dbReference type="Proteomes" id="UP000499080">
    <property type="component" value="Unassembled WGS sequence"/>
</dbReference>
<sequence>MLVTGVFVYRKVASKRHRSPRLLTSRRSAVASSSRLKPHEAECERVSPSFGGSRKHAGENCGFPSTKAAGDGACGAAWRTGRARRPISDLLQEASGQYRRRNNRSFCSAERDF</sequence>
<keyword evidence="3" id="KW-1185">Reference proteome</keyword>